<organism evidence="1">
    <name type="scientific">Solanum chacoense</name>
    <name type="common">Chaco potato</name>
    <dbReference type="NCBI Taxonomy" id="4108"/>
    <lineage>
        <taxon>Eukaryota</taxon>
        <taxon>Viridiplantae</taxon>
        <taxon>Streptophyta</taxon>
        <taxon>Embryophyta</taxon>
        <taxon>Tracheophyta</taxon>
        <taxon>Spermatophyta</taxon>
        <taxon>Magnoliopsida</taxon>
        <taxon>eudicotyledons</taxon>
        <taxon>Gunneridae</taxon>
        <taxon>Pentapetalae</taxon>
        <taxon>asterids</taxon>
        <taxon>lamiids</taxon>
        <taxon>Solanales</taxon>
        <taxon>Solanaceae</taxon>
        <taxon>Solanoideae</taxon>
        <taxon>Solaneae</taxon>
        <taxon>Solanum</taxon>
    </lineage>
</organism>
<evidence type="ECO:0000313" key="1">
    <source>
        <dbReference type="EMBL" id="JAP20104.1"/>
    </source>
</evidence>
<reference evidence="1" key="1">
    <citation type="submission" date="2015-12" db="EMBL/GenBank/DDBJ databases">
        <title>Gene expression during late stages of embryo sac development: a critical building block for successful pollen-pistil interactions.</title>
        <authorList>
            <person name="Liu Y."/>
            <person name="Joly V."/>
            <person name="Sabar M."/>
            <person name="Matton D.P."/>
        </authorList>
    </citation>
    <scope>NUCLEOTIDE SEQUENCE</scope>
</reference>
<accession>A0A0V0HIW9</accession>
<proteinExistence type="predicted"/>
<dbReference type="AlphaFoldDB" id="A0A0V0HIW9"/>
<sequence>MYYSYNPRTFIEVLFFIFAIGRLHSIFNVLASVLPQVEILEYTQIFPYCRGTNKSSTIMATGYSSNTIDIVTHLLSLHLCF</sequence>
<dbReference type="EMBL" id="GEDG01019242">
    <property type="protein sequence ID" value="JAP20104.1"/>
    <property type="molecule type" value="Transcribed_RNA"/>
</dbReference>
<protein>
    <submittedName>
        <fullName evidence="1">Putative ovule protein</fullName>
    </submittedName>
</protein>
<name>A0A0V0HIW9_SOLCH</name>